<reference evidence="2" key="1">
    <citation type="submission" date="2024-05" db="EMBL/GenBank/DDBJ databases">
        <title>Genome sequencing of novel strain.</title>
        <authorList>
            <person name="Ganbat D."/>
            <person name="Ganbat S."/>
            <person name="Lee S.-J."/>
        </authorList>
    </citation>
    <scope>NUCLEOTIDE SEQUENCE</scope>
    <source>
        <strain evidence="2">SMD15-11</strain>
    </source>
</reference>
<keyword evidence="1" id="KW-0732">Signal</keyword>
<feature type="chain" id="PRO_5044208302" evidence="1">
    <location>
        <begin position="23"/>
        <end position="181"/>
    </location>
</feature>
<name>A0AB39US73_9GAMM</name>
<evidence type="ECO:0000256" key="1">
    <source>
        <dbReference type="SAM" id="SignalP"/>
    </source>
</evidence>
<dbReference type="EMBL" id="CP154858">
    <property type="protein sequence ID" value="XDT71213.1"/>
    <property type="molecule type" value="Genomic_DNA"/>
</dbReference>
<dbReference type="AlphaFoldDB" id="A0AB39US73"/>
<organism evidence="2">
    <name type="scientific">Thermohahella caldifontis</name>
    <dbReference type="NCBI Taxonomy" id="3142973"/>
    <lineage>
        <taxon>Bacteria</taxon>
        <taxon>Pseudomonadati</taxon>
        <taxon>Pseudomonadota</taxon>
        <taxon>Gammaproteobacteria</taxon>
        <taxon>Oceanospirillales</taxon>
        <taxon>Hahellaceae</taxon>
        <taxon>Thermohahella</taxon>
    </lineage>
</organism>
<proteinExistence type="predicted"/>
<feature type="signal peptide" evidence="1">
    <location>
        <begin position="1"/>
        <end position="22"/>
    </location>
</feature>
<gene>
    <name evidence="2" type="ORF">AAIA72_10385</name>
</gene>
<protein>
    <submittedName>
        <fullName evidence="2">Uncharacterized protein</fullName>
    </submittedName>
</protein>
<evidence type="ECO:0000313" key="2">
    <source>
        <dbReference type="EMBL" id="XDT71213.1"/>
    </source>
</evidence>
<dbReference type="KEGG" id="tcd:AAIA72_10385"/>
<accession>A0AB39US73</accession>
<sequence length="181" mass="20146">MSRLLRSIVSFVLLSLALSVQAAPAAPEQGRLFVHLKTSLKHDDAQICVAYNIIWTALREGLAVDVLVDADAINTFRTGMFSSSDSIQGYKIPENLRSSIAAQLKMPVDEVPRTYGEYLERLAADGARFYINKGFLVVSGIAPEPDKNLGKIAPYAAKLFKPVDFQTMLRLRRQADFDYTY</sequence>
<dbReference type="RefSeq" id="WP_369600251.1">
    <property type="nucleotide sequence ID" value="NZ_CP154858.1"/>
</dbReference>